<protein>
    <submittedName>
        <fullName evidence="1">Unannotated protein</fullName>
    </submittedName>
</protein>
<name>A0A6J6NAA8_9ZZZZ</name>
<sequence>MTHALTAYLGARYFNTASFTDDAFEADALVLTAVALPVASWSEDLLAK</sequence>
<dbReference type="EMBL" id="CAEZXN010000001">
    <property type="protein sequence ID" value="CAB4683500.1"/>
    <property type="molecule type" value="Genomic_DNA"/>
</dbReference>
<proteinExistence type="predicted"/>
<dbReference type="AlphaFoldDB" id="A0A6J6NAA8"/>
<reference evidence="1" key="1">
    <citation type="submission" date="2020-05" db="EMBL/GenBank/DDBJ databases">
        <authorList>
            <person name="Chiriac C."/>
            <person name="Salcher M."/>
            <person name="Ghai R."/>
            <person name="Kavagutti S V."/>
        </authorList>
    </citation>
    <scope>NUCLEOTIDE SEQUENCE</scope>
</reference>
<evidence type="ECO:0000313" key="1">
    <source>
        <dbReference type="EMBL" id="CAB4683500.1"/>
    </source>
</evidence>
<gene>
    <name evidence="1" type="ORF">UFOPK2423_00112</name>
</gene>
<organism evidence="1">
    <name type="scientific">freshwater metagenome</name>
    <dbReference type="NCBI Taxonomy" id="449393"/>
    <lineage>
        <taxon>unclassified sequences</taxon>
        <taxon>metagenomes</taxon>
        <taxon>ecological metagenomes</taxon>
    </lineage>
</organism>
<accession>A0A6J6NAA8</accession>